<dbReference type="RefSeq" id="WP_379663874.1">
    <property type="nucleotide sequence ID" value="NZ_JBHUDG010000048.1"/>
</dbReference>
<feature type="chain" id="PRO_5045182729" description="Lipoprotein" evidence="1">
    <location>
        <begin position="21"/>
        <end position="64"/>
    </location>
</feature>
<evidence type="ECO:0008006" key="4">
    <source>
        <dbReference type="Google" id="ProtNLM"/>
    </source>
</evidence>
<evidence type="ECO:0000256" key="1">
    <source>
        <dbReference type="SAM" id="SignalP"/>
    </source>
</evidence>
<evidence type="ECO:0000313" key="2">
    <source>
        <dbReference type="EMBL" id="MFD1631506.1"/>
    </source>
</evidence>
<sequence length="64" mass="7139">MKFLVSVVLMSFCMSFTSCSENSVKQNDTLKSVKAENNKTSEAKAELEKSKKPVCCQSNIPSRF</sequence>
<organism evidence="2 3">
    <name type="scientific">Pseudopedobacter beijingensis</name>
    <dbReference type="NCBI Taxonomy" id="1207056"/>
    <lineage>
        <taxon>Bacteria</taxon>
        <taxon>Pseudomonadati</taxon>
        <taxon>Bacteroidota</taxon>
        <taxon>Sphingobacteriia</taxon>
        <taxon>Sphingobacteriales</taxon>
        <taxon>Sphingobacteriaceae</taxon>
        <taxon>Pseudopedobacter</taxon>
    </lineage>
</organism>
<proteinExistence type="predicted"/>
<feature type="signal peptide" evidence="1">
    <location>
        <begin position="1"/>
        <end position="20"/>
    </location>
</feature>
<accession>A0ABW4IIP5</accession>
<evidence type="ECO:0000313" key="3">
    <source>
        <dbReference type="Proteomes" id="UP001597118"/>
    </source>
</evidence>
<keyword evidence="1" id="KW-0732">Signal</keyword>
<comment type="caution">
    <text evidence="2">The sequence shown here is derived from an EMBL/GenBank/DDBJ whole genome shotgun (WGS) entry which is preliminary data.</text>
</comment>
<dbReference type="PROSITE" id="PS51257">
    <property type="entry name" value="PROKAR_LIPOPROTEIN"/>
    <property type="match status" value="1"/>
</dbReference>
<dbReference type="Proteomes" id="UP001597118">
    <property type="component" value="Unassembled WGS sequence"/>
</dbReference>
<keyword evidence="3" id="KW-1185">Reference proteome</keyword>
<reference evidence="3" key="1">
    <citation type="journal article" date="2019" name="Int. J. Syst. Evol. Microbiol.">
        <title>The Global Catalogue of Microorganisms (GCM) 10K type strain sequencing project: providing services to taxonomists for standard genome sequencing and annotation.</title>
        <authorList>
            <consortium name="The Broad Institute Genomics Platform"/>
            <consortium name="The Broad Institute Genome Sequencing Center for Infectious Disease"/>
            <person name="Wu L."/>
            <person name="Ma J."/>
        </authorList>
    </citation>
    <scope>NUCLEOTIDE SEQUENCE [LARGE SCALE GENOMIC DNA]</scope>
    <source>
        <strain evidence="3">CCUG 53762</strain>
    </source>
</reference>
<dbReference type="EMBL" id="JBHUDG010000048">
    <property type="protein sequence ID" value="MFD1631506.1"/>
    <property type="molecule type" value="Genomic_DNA"/>
</dbReference>
<gene>
    <name evidence="2" type="ORF">ACFSAH_16650</name>
</gene>
<protein>
    <recommendedName>
        <fullName evidence="4">Lipoprotein</fullName>
    </recommendedName>
</protein>
<name>A0ABW4IIP5_9SPHI</name>